<name>A0ABT9TW50_PAENI</name>
<evidence type="ECO:0000313" key="1">
    <source>
        <dbReference type="EMBL" id="MDQ0104607.1"/>
    </source>
</evidence>
<sequence>MHLVQHIDDAVDRYWTVDVKIIGIWEDGPAACVVHRRSMDPTTILGHRFEFTPTSADGTIEGYARDIAINLAEPLGTLAATTRQDEHGIVWVVIPADRPTPEPPAEVLEKLGDR</sequence>
<gene>
    <name evidence="1" type="ORF">J2T10_004282</name>
</gene>
<evidence type="ECO:0000313" key="2">
    <source>
        <dbReference type="Proteomes" id="UP001244563"/>
    </source>
</evidence>
<dbReference type="RefSeq" id="WP_079582573.1">
    <property type="nucleotide sequence ID" value="NZ_BMRR01000016.1"/>
</dbReference>
<accession>A0ABT9TW50</accession>
<proteinExistence type="predicted"/>
<comment type="caution">
    <text evidence="1">The sequence shown here is derived from an EMBL/GenBank/DDBJ whole genome shotgun (WGS) entry which is preliminary data.</text>
</comment>
<reference evidence="1 2" key="1">
    <citation type="submission" date="2023-07" db="EMBL/GenBank/DDBJ databases">
        <title>Sorghum-associated microbial communities from plants grown in Nebraska, USA.</title>
        <authorList>
            <person name="Schachtman D."/>
        </authorList>
    </citation>
    <scope>NUCLEOTIDE SEQUENCE [LARGE SCALE GENOMIC DNA]</scope>
    <source>
        <strain evidence="1 2">CC523</strain>
    </source>
</reference>
<dbReference type="Proteomes" id="UP001244563">
    <property type="component" value="Unassembled WGS sequence"/>
</dbReference>
<dbReference type="GeneID" id="84017003"/>
<organism evidence="1 2">
    <name type="scientific">Paenarthrobacter nicotinovorans</name>
    <name type="common">Arthrobacter nicotinovorans</name>
    <dbReference type="NCBI Taxonomy" id="29320"/>
    <lineage>
        <taxon>Bacteria</taxon>
        <taxon>Bacillati</taxon>
        <taxon>Actinomycetota</taxon>
        <taxon>Actinomycetes</taxon>
        <taxon>Micrococcales</taxon>
        <taxon>Micrococcaceae</taxon>
        <taxon>Paenarthrobacter</taxon>
    </lineage>
</organism>
<keyword evidence="2" id="KW-1185">Reference proteome</keyword>
<protein>
    <submittedName>
        <fullName evidence="1">Uncharacterized protein</fullName>
    </submittedName>
</protein>
<dbReference type="EMBL" id="JAUSSW010000019">
    <property type="protein sequence ID" value="MDQ0104607.1"/>
    <property type="molecule type" value="Genomic_DNA"/>
</dbReference>